<dbReference type="Proteomes" id="UP001165289">
    <property type="component" value="Unassembled WGS sequence"/>
</dbReference>
<keyword evidence="3" id="KW-1185">Reference proteome</keyword>
<evidence type="ECO:0000313" key="2">
    <source>
        <dbReference type="EMBL" id="KAI6660138.1"/>
    </source>
</evidence>
<protein>
    <submittedName>
        <fullName evidence="2">Uncharacterized protein</fullName>
    </submittedName>
</protein>
<gene>
    <name evidence="2" type="ORF">LOD99_10530</name>
</gene>
<comment type="caution">
    <text evidence="2">The sequence shown here is derived from an EMBL/GenBank/DDBJ whole genome shotgun (WGS) entry which is preliminary data.</text>
</comment>
<evidence type="ECO:0000313" key="3">
    <source>
        <dbReference type="Proteomes" id="UP001165289"/>
    </source>
</evidence>
<dbReference type="AlphaFoldDB" id="A0AAV7KGA1"/>
<dbReference type="EMBL" id="JAKMXF010000041">
    <property type="protein sequence ID" value="KAI6660138.1"/>
    <property type="molecule type" value="Genomic_DNA"/>
</dbReference>
<evidence type="ECO:0000256" key="1">
    <source>
        <dbReference type="SAM" id="MobiDB-lite"/>
    </source>
</evidence>
<feature type="region of interest" description="Disordered" evidence="1">
    <location>
        <begin position="61"/>
        <end position="86"/>
    </location>
</feature>
<sequence length="114" mass="12769">MVDGEMLKLAAGIELYEAHSSESMALPTPDKYIESDHPPIYPSSSPTLSPPRFNIINLTLSESRPMDEDATSEKSEHYSHSKTIDTISETTSCTASVLRDKWEDDHSQYTYVSQ</sequence>
<feature type="compositionally biased region" description="Basic and acidic residues" evidence="1">
    <location>
        <begin position="64"/>
        <end position="83"/>
    </location>
</feature>
<reference evidence="2 3" key="1">
    <citation type="journal article" date="2023" name="BMC Biol.">
        <title>The compact genome of the sponge Oopsacas minuta (Hexactinellida) is lacking key metazoan core genes.</title>
        <authorList>
            <person name="Santini S."/>
            <person name="Schenkelaars Q."/>
            <person name="Jourda C."/>
            <person name="Duchesne M."/>
            <person name="Belahbib H."/>
            <person name="Rocher C."/>
            <person name="Selva M."/>
            <person name="Riesgo A."/>
            <person name="Vervoort M."/>
            <person name="Leys S.P."/>
            <person name="Kodjabachian L."/>
            <person name="Le Bivic A."/>
            <person name="Borchiellini C."/>
            <person name="Claverie J.M."/>
            <person name="Renard E."/>
        </authorList>
    </citation>
    <scope>NUCLEOTIDE SEQUENCE [LARGE SCALE GENOMIC DNA]</scope>
    <source>
        <strain evidence="2">SPO-2</strain>
    </source>
</reference>
<proteinExistence type="predicted"/>
<accession>A0AAV7KGA1</accession>
<organism evidence="2 3">
    <name type="scientific">Oopsacas minuta</name>
    <dbReference type="NCBI Taxonomy" id="111878"/>
    <lineage>
        <taxon>Eukaryota</taxon>
        <taxon>Metazoa</taxon>
        <taxon>Porifera</taxon>
        <taxon>Hexactinellida</taxon>
        <taxon>Hexasterophora</taxon>
        <taxon>Lyssacinosida</taxon>
        <taxon>Leucopsacidae</taxon>
        <taxon>Oopsacas</taxon>
    </lineage>
</organism>
<name>A0AAV7KGA1_9METZ</name>